<evidence type="ECO:0000256" key="12">
    <source>
        <dbReference type="SAM" id="Phobius"/>
    </source>
</evidence>
<evidence type="ECO:0000256" key="5">
    <source>
        <dbReference type="ARBA" id="ARBA00022519"/>
    </source>
</evidence>
<dbReference type="PROSITE" id="PS50111">
    <property type="entry name" value="CHEMOTAXIS_TRANSDUC_2"/>
    <property type="match status" value="1"/>
</dbReference>
<feature type="transmembrane region" description="Helical" evidence="12">
    <location>
        <begin position="172"/>
        <end position="189"/>
    </location>
</feature>
<dbReference type="GO" id="GO:0052131">
    <property type="term" value="P:positive aerotaxis"/>
    <property type="evidence" value="ECO:0007669"/>
    <property type="project" value="UniProtKB-ARBA"/>
</dbReference>
<keyword evidence="4" id="KW-0145">Chemotaxis</keyword>
<dbReference type="InterPro" id="IPR013655">
    <property type="entry name" value="PAS_fold_3"/>
</dbReference>
<dbReference type="GO" id="GO:0007165">
    <property type="term" value="P:signal transduction"/>
    <property type="evidence" value="ECO:0007669"/>
    <property type="project" value="UniProtKB-KW"/>
</dbReference>
<dbReference type="SMART" id="SM00091">
    <property type="entry name" value="PAS"/>
    <property type="match status" value="1"/>
</dbReference>
<comment type="similarity">
    <text evidence="10">Belongs to the methyl-accepting chemotaxis (MCP) protein family.</text>
</comment>
<gene>
    <name evidence="15" type="ORF">Ga0061065_1295</name>
</gene>
<dbReference type="AlphaFoldDB" id="A0A0K6IV84"/>
<dbReference type="GO" id="GO:0005886">
    <property type="term" value="C:plasma membrane"/>
    <property type="evidence" value="ECO:0007669"/>
    <property type="project" value="UniProtKB-SubCell"/>
</dbReference>
<keyword evidence="5" id="KW-0997">Cell inner membrane</keyword>
<keyword evidence="6 12" id="KW-0812">Transmembrane</keyword>
<keyword evidence="3" id="KW-0488">Methylation</keyword>
<evidence type="ECO:0000256" key="3">
    <source>
        <dbReference type="ARBA" id="ARBA00022481"/>
    </source>
</evidence>
<dbReference type="Pfam" id="PF08447">
    <property type="entry name" value="PAS_3"/>
    <property type="match status" value="1"/>
</dbReference>
<dbReference type="CDD" id="cd11386">
    <property type="entry name" value="MCP_signal"/>
    <property type="match status" value="1"/>
</dbReference>
<evidence type="ECO:0000256" key="9">
    <source>
        <dbReference type="ARBA" id="ARBA00023224"/>
    </source>
</evidence>
<feature type="domain" description="PAS" evidence="14">
    <location>
        <begin position="25"/>
        <end position="60"/>
    </location>
</feature>
<keyword evidence="9 11" id="KW-0807">Transducer</keyword>
<dbReference type="InterPro" id="IPR004089">
    <property type="entry name" value="MCPsignal_dom"/>
</dbReference>
<keyword evidence="7 12" id="KW-1133">Transmembrane helix</keyword>
<evidence type="ECO:0000259" key="13">
    <source>
        <dbReference type="PROSITE" id="PS50111"/>
    </source>
</evidence>
<comment type="subcellular location">
    <subcellularLocation>
        <location evidence="1">Cell inner membrane</location>
        <topology evidence="1">Multi-pass membrane protein</topology>
    </subcellularLocation>
</comment>
<dbReference type="Pfam" id="PF00015">
    <property type="entry name" value="MCPsignal"/>
    <property type="match status" value="1"/>
</dbReference>
<dbReference type="PANTHER" id="PTHR32089">
    <property type="entry name" value="METHYL-ACCEPTING CHEMOTAXIS PROTEIN MCPB"/>
    <property type="match status" value="1"/>
</dbReference>
<dbReference type="Proteomes" id="UP000182769">
    <property type="component" value="Unassembled WGS sequence"/>
</dbReference>
<dbReference type="CDD" id="cd00130">
    <property type="entry name" value="PAS"/>
    <property type="match status" value="1"/>
</dbReference>
<evidence type="ECO:0000256" key="11">
    <source>
        <dbReference type="PROSITE-ProRule" id="PRU00284"/>
    </source>
</evidence>
<dbReference type="PANTHER" id="PTHR32089:SF74">
    <property type="entry name" value="METHYL-ACCEPTING CHEMOTAXIS PROTEIN AER"/>
    <property type="match status" value="1"/>
</dbReference>
<dbReference type="EMBL" id="CYHG01000029">
    <property type="protein sequence ID" value="CUB07003.1"/>
    <property type="molecule type" value="Genomic_DNA"/>
</dbReference>
<evidence type="ECO:0000256" key="1">
    <source>
        <dbReference type="ARBA" id="ARBA00004429"/>
    </source>
</evidence>
<dbReference type="RefSeq" id="WP_055464856.1">
    <property type="nucleotide sequence ID" value="NZ_CYHG01000029.1"/>
</dbReference>
<dbReference type="SMART" id="SM00283">
    <property type="entry name" value="MA"/>
    <property type="match status" value="1"/>
</dbReference>
<organism evidence="15 16">
    <name type="scientific">Marinomonas fungiae</name>
    <dbReference type="NCBI Taxonomy" id="1137284"/>
    <lineage>
        <taxon>Bacteria</taxon>
        <taxon>Pseudomonadati</taxon>
        <taxon>Pseudomonadota</taxon>
        <taxon>Gammaproteobacteria</taxon>
        <taxon>Oceanospirillales</taxon>
        <taxon>Oceanospirillaceae</taxon>
        <taxon>Marinomonas</taxon>
    </lineage>
</organism>
<sequence length="517" mass="57117">MKNNGPVTQREQHFDAHVKLISSTDLSGVITHCNDAFQKISGYAREELIGQNHNLVRHSDMPAEAFEVMWNHLKAGRPWMGLVKNRCKNGDHYWVSAYVTPVTEAGKVVGYESVRSCPARKDVERAEKLYARVNRKRRQLQVPRYLQQLLIALAFIVPAVALAYWLSPLASTLWLIAALLIFGGIQFLHHKHDLELISKELHGVFMHPLAANTYTNQHGMTGNIMVGVMSLRAHLDAVLTRIEDASRQVAQQSRLGLELSETAREEMQAQSRQTELVATAMHEMSLAIHEISHNVQKTEGQAKHSRELAGQGGEIARITCTSIEELRNTVSEIGQAVHLLAEQTSEIAHAAQSIEDISDQTNLLALNAAIEAARAGDHGRGFSVVADEVRVLAGNTRESAQNIRKIVEGLTGQANSSVNVAKEGAEDAETGLQRVIESESMLQGIAEAVNQISAMSEQMAAAVEEQALVSEEVNRQVKEISELAERSLARTEESAESIRQSQRVSGQLHELVNRFKQ</sequence>
<dbReference type="FunFam" id="3.30.450.20:FF:000046">
    <property type="entry name" value="Aerotaxis sensor receptor"/>
    <property type="match status" value="1"/>
</dbReference>
<evidence type="ECO:0000256" key="10">
    <source>
        <dbReference type="ARBA" id="ARBA00029447"/>
    </source>
</evidence>
<dbReference type="SUPFAM" id="SSF55785">
    <property type="entry name" value="PYP-like sensor domain (PAS domain)"/>
    <property type="match status" value="1"/>
</dbReference>
<dbReference type="FunFam" id="1.10.287.950:FF:000001">
    <property type="entry name" value="Methyl-accepting chemotaxis sensory transducer"/>
    <property type="match status" value="1"/>
</dbReference>
<evidence type="ECO:0000313" key="16">
    <source>
        <dbReference type="Proteomes" id="UP000182769"/>
    </source>
</evidence>
<protein>
    <submittedName>
        <fullName evidence="15">Methyl-accepting chemotaxis sensory transducer with Pas/Pac sensor</fullName>
    </submittedName>
</protein>
<dbReference type="PROSITE" id="PS50112">
    <property type="entry name" value="PAS"/>
    <property type="match status" value="1"/>
</dbReference>
<feature type="domain" description="Methyl-accepting transducer" evidence="13">
    <location>
        <begin position="245"/>
        <end position="481"/>
    </location>
</feature>
<dbReference type="NCBIfam" id="TIGR00229">
    <property type="entry name" value="sensory_box"/>
    <property type="match status" value="1"/>
</dbReference>
<accession>A0A0K6IV84</accession>
<reference evidence="16" key="1">
    <citation type="submission" date="2015-08" db="EMBL/GenBank/DDBJ databases">
        <authorList>
            <person name="Varghese N."/>
        </authorList>
    </citation>
    <scope>NUCLEOTIDE SEQUENCE [LARGE SCALE GENOMIC DNA]</scope>
    <source>
        <strain evidence="16">JCM 18476</strain>
    </source>
</reference>
<evidence type="ECO:0000256" key="6">
    <source>
        <dbReference type="ARBA" id="ARBA00022692"/>
    </source>
</evidence>
<dbReference type="InterPro" id="IPR000014">
    <property type="entry name" value="PAS"/>
</dbReference>
<keyword evidence="2" id="KW-1003">Cell membrane</keyword>
<evidence type="ECO:0000256" key="7">
    <source>
        <dbReference type="ARBA" id="ARBA00022989"/>
    </source>
</evidence>
<proteinExistence type="inferred from homology"/>
<evidence type="ECO:0000256" key="4">
    <source>
        <dbReference type="ARBA" id="ARBA00022500"/>
    </source>
</evidence>
<dbReference type="OrthoDB" id="5675566at2"/>
<evidence type="ECO:0000256" key="8">
    <source>
        <dbReference type="ARBA" id="ARBA00023136"/>
    </source>
</evidence>
<name>A0A0K6IV84_9GAMM</name>
<evidence type="ECO:0000256" key="2">
    <source>
        <dbReference type="ARBA" id="ARBA00022475"/>
    </source>
</evidence>
<dbReference type="SUPFAM" id="SSF58104">
    <property type="entry name" value="Methyl-accepting chemotaxis protein (MCP) signaling domain"/>
    <property type="match status" value="1"/>
</dbReference>
<keyword evidence="16" id="KW-1185">Reference proteome</keyword>
<evidence type="ECO:0000313" key="15">
    <source>
        <dbReference type="EMBL" id="CUB07003.1"/>
    </source>
</evidence>
<dbReference type="Gene3D" id="1.10.287.950">
    <property type="entry name" value="Methyl-accepting chemotaxis protein"/>
    <property type="match status" value="1"/>
</dbReference>
<feature type="transmembrane region" description="Helical" evidence="12">
    <location>
        <begin position="145"/>
        <end position="166"/>
    </location>
</feature>
<evidence type="ECO:0000259" key="14">
    <source>
        <dbReference type="PROSITE" id="PS50112"/>
    </source>
</evidence>
<dbReference type="InterPro" id="IPR035965">
    <property type="entry name" value="PAS-like_dom_sf"/>
</dbReference>
<dbReference type="STRING" id="1137284.GCA_001418205_03896"/>
<dbReference type="Gene3D" id="3.30.450.20">
    <property type="entry name" value="PAS domain"/>
    <property type="match status" value="1"/>
</dbReference>
<keyword evidence="8 12" id="KW-0472">Membrane</keyword>